<dbReference type="InterPro" id="IPR027417">
    <property type="entry name" value="P-loop_NTPase"/>
</dbReference>
<proteinExistence type="predicted"/>
<accession>A0A1H0X4E8</accession>
<dbReference type="InterPro" id="IPR002182">
    <property type="entry name" value="NB-ARC"/>
</dbReference>
<feature type="domain" description="NB-ARC" evidence="1">
    <location>
        <begin position="1"/>
        <end position="137"/>
    </location>
</feature>
<dbReference type="PANTHER" id="PTHR47691:SF3">
    <property type="entry name" value="HTH-TYPE TRANSCRIPTIONAL REGULATOR RV0890C-RELATED"/>
    <property type="match status" value="1"/>
</dbReference>
<dbReference type="Proteomes" id="UP000199691">
    <property type="component" value="Unassembled WGS sequence"/>
</dbReference>
<dbReference type="Gene3D" id="3.40.50.300">
    <property type="entry name" value="P-loop containing nucleotide triphosphate hydrolases"/>
    <property type="match status" value="1"/>
</dbReference>
<dbReference type="PANTHER" id="PTHR47691">
    <property type="entry name" value="REGULATOR-RELATED"/>
    <property type="match status" value="1"/>
</dbReference>
<evidence type="ECO:0000313" key="3">
    <source>
        <dbReference type="Proteomes" id="UP000199691"/>
    </source>
</evidence>
<evidence type="ECO:0000259" key="1">
    <source>
        <dbReference type="Pfam" id="PF00931"/>
    </source>
</evidence>
<dbReference type="GO" id="GO:0043531">
    <property type="term" value="F:ADP binding"/>
    <property type="evidence" value="ECO:0007669"/>
    <property type="project" value="InterPro"/>
</dbReference>
<dbReference type="SUPFAM" id="SSF52540">
    <property type="entry name" value="P-loop containing nucleoside triphosphate hydrolases"/>
    <property type="match status" value="1"/>
</dbReference>
<gene>
    <name evidence="2" type="ORF">SAMN05421507_13412</name>
</gene>
<dbReference type="STRING" id="641025.SAMN05421507_13412"/>
<dbReference type="Pfam" id="PF00931">
    <property type="entry name" value="NB-ARC"/>
    <property type="match status" value="1"/>
</dbReference>
<keyword evidence="3" id="KW-1185">Reference proteome</keyword>
<dbReference type="EMBL" id="FNIX01000034">
    <property type="protein sequence ID" value="SDP97813.1"/>
    <property type="molecule type" value="Genomic_DNA"/>
</dbReference>
<protein>
    <submittedName>
        <fullName evidence="2">NB-ARC domain-containing protein</fullName>
    </submittedName>
</protein>
<sequence>MVAVHGLGGVGKSTLTAHFAAGQADRFSLVWWVVADSATAIDTGLADLAVAVAPETVEMPLEQRTELGVRWLATHTDWLLVLDNLTGPADAAGLLDRVHTGTIVITSRQGSGWRGMQTVALDVLPAEQAVELLTRIVRAEWPDADLTGAGTLCAELGWLPLAIEQAGAYLGQLRINPTVYLDLLARFRHGCSPRPRKAATLNAP</sequence>
<name>A0A1H0X4E8_9PSEU</name>
<dbReference type="AlphaFoldDB" id="A0A1H0X4E8"/>
<reference evidence="3" key="1">
    <citation type="submission" date="2016-10" db="EMBL/GenBank/DDBJ databases">
        <authorList>
            <person name="Varghese N."/>
            <person name="Submissions S."/>
        </authorList>
    </citation>
    <scope>NUCLEOTIDE SEQUENCE [LARGE SCALE GENOMIC DNA]</scope>
    <source>
        <strain evidence="3">CGMCC 4.6609</strain>
    </source>
</reference>
<evidence type="ECO:0000313" key="2">
    <source>
        <dbReference type="EMBL" id="SDP97813.1"/>
    </source>
</evidence>
<dbReference type="PRINTS" id="PR00364">
    <property type="entry name" value="DISEASERSIST"/>
</dbReference>
<organism evidence="2 3">
    <name type="scientific">Lentzea jiangxiensis</name>
    <dbReference type="NCBI Taxonomy" id="641025"/>
    <lineage>
        <taxon>Bacteria</taxon>
        <taxon>Bacillati</taxon>
        <taxon>Actinomycetota</taxon>
        <taxon>Actinomycetes</taxon>
        <taxon>Pseudonocardiales</taxon>
        <taxon>Pseudonocardiaceae</taxon>
        <taxon>Lentzea</taxon>
    </lineage>
</organism>